<protein>
    <recommendedName>
        <fullName evidence="2">histidine kinase</fullName>
        <ecNumber evidence="2">2.7.13.3</ecNumber>
    </recommendedName>
</protein>
<evidence type="ECO:0000313" key="10">
    <source>
        <dbReference type="Proteomes" id="UP000522720"/>
    </source>
</evidence>
<dbReference type="AlphaFoldDB" id="A0A7X6MZV6"/>
<proteinExistence type="predicted"/>
<comment type="caution">
    <text evidence="9">The sequence shown here is derived from an EMBL/GenBank/DDBJ whole genome shotgun (WGS) entry which is preliminary data.</text>
</comment>
<dbReference type="Pfam" id="PF02518">
    <property type="entry name" value="HATPase_c"/>
    <property type="match status" value="1"/>
</dbReference>
<dbReference type="GO" id="GO:0046983">
    <property type="term" value="F:protein dimerization activity"/>
    <property type="evidence" value="ECO:0007669"/>
    <property type="project" value="InterPro"/>
</dbReference>
<feature type="transmembrane region" description="Helical" evidence="6">
    <location>
        <begin position="12"/>
        <end position="30"/>
    </location>
</feature>
<keyword evidence="6" id="KW-0472">Membrane</keyword>
<feature type="transmembrane region" description="Helical" evidence="6">
    <location>
        <begin position="64"/>
        <end position="97"/>
    </location>
</feature>
<dbReference type="Gene3D" id="1.20.5.1930">
    <property type="match status" value="1"/>
</dbReference>
<dbReference type="CDD" id="cd16917">
    <property type="entry name" value="HATPase_UhpB-NarQ-NarX-like"/>
    <property type="match status" value="1"/>
</dbReference>
<feature type="domain" description="Signal transduction histidine kinase subgroup 3 dimerisation and phosphoacceptor" evidence="8">
    <location>
        <begin position="175"/>
        <end position="239"/>
    </location>
</feature>
<keyword evidence="3" id="KW-0808">Transferase</keyword>
<feature type="domain" description="Histidine kinase/HSP90-like ATPase" evidence="7">
    <location>
        <begin position="279"/>
        <end position="334"/>
    </location>
</feature>
<dbReference type="GO" id="GO:0016020">
    <property type="term" value="C:membrane"/>
    <property type="evidence" value="ECO:0007669"/>
    <property type="project" value="InterPro"/>
</dbReference>
<dbReference type="Proteomes" id="UP000522720">
    <property type="component" value="Unassembled WGS sequence"/>
</dbReference>
<dbReference type="SUPFAM" id="SSF55874">
    <property type="entry name" value="ATPase domain of HSP90 chaperone/DNA topoisomerase II/histidine kinase"/>
    <property type="match status" value="1"/>
</dbReference>
<dbReference type="Pfam" id="PF07730">
    <property type="entry name" value="HisKA_3"/>
    <property type="match status" value="1"/>
</dbReference>
<evidence type="ECO:0000313" key="9">
    <source>
        <dbReference type="EMBL" id="NKZ19642.1"/>
    </source>
</evidence>
<dbReference type="EC" id="2.7.13.3" evidence="2"/>
<keyword evidence="5" id="KW-0902">Two-component regulatory system</keyword>
<evidence type="ECO:0000256" key="6">
    <source>
        <dbReference type="SAM" id="Phobius"/>
    </source>
</evidence>
<keyword evidence="10" id="KW-1185">Reference proteome</keyword>
<gene>
    <name evidence="9" type="ORF">HF992_02025</name>
</gene>
<dbReference type="InterPro" id="IPR003594">
    <property type="entry name" value="HATPase_dom"/>
</dbReference>
<dbReference type="PANTHER" id="PTHR24421:SF63">
    <property type="entry name" value="SENSOR HISTIDINE KINASE DESK"/>
    <property type="match status" value="1"/>
</dbReference>
<comment type="catalytic activity">
    <reaction evidence="1">
        <text>ATP + protein L-histidine = ADP + protein N-phospho-L-histidine.</text>
        <dbReference type="EC" id="2.7.13.3"/>
    </reaction>
</comment>
<feature type="transmembrane region" description="Helical" evidence="6">
    <location>
        <begin position="36"/>
        <end position="52"/>
    </location>
</feature>
<dbReference type="GO" id="GO:0000155">
    <property type="term" value="F:phosphorelay sensor kinase activity"/>
    <property type="evidence" value="ECO:0007669"/>
    <property type="project" value="InterPro"/>
</dbReference>
<keyword evidence="4 9" id="KW-0418">Kinase</keyword>
<accession>A0A7X6MZV6</accession>
<feature type="transmembrane region" description="Helical" evidence="6">
    <location>
        <begin position="129"/>
        <end position="146"/>
    </location>
</feature>
<dbReference type="InterPro" id="IPR050482">
    <property type="entry name" value="Sensor_HK_TwoCompSys"/>
</dbReference>
<evidence type="ECO:0000256" key="1">
    <source>
        <dbReference type="ARBA" id="ARBA00000085"/>
    </source>
</evidence>
<dbReference type="InterPro" id="IPR036890">
    <property type="entry name" value="HATPase_C_sf"/>
</dbReference>
<dbReference type="RefSeq" id="WP_168548394.1">
    <property type="nucleotide sequence ID" value="NZ_JAAXPR010000002.1"/>
</dbReference>
<dbReference type="Gene3D" id="3.30.565.10">
    <property type="entry name" value="Histidine kinase-like ATPase, C-terminal domain"/>
    <property type="match status" value="1"/>
</dbReference>
<keyword evidence="6" id="KW-1133">Transmembrane helix</keyword>
<evidence type="ECO:0000256" key="4">
    <source>
        <dbReference type="ARBA" id="ARBA00022777"/>
    </source>
</evidence>
<evidence type="ECO:0000259" key="7">
    <source>
        <dbReference type="Pfam" id="PF02518"/>
    </source>
</evidence>
<evidence type="ECO:0000256" key="5">
    <source>
        <dbReference type="ARBA" id="ARBA00023012"/>
    </source>
</evidence>
<dbReference type="PANTHER" id="PTHR24421">
    <property type="entry name" value="NITRATE/NITRITE SENSOR PROTEIN NARX-RELATED"/>
    <property type="match status" value="1"/>
</dbReference>
<evidence type="ECO:0000256" key="3">
    <source>
        <dbReference type="ARBA" id="ARBA00022679"/>
    </source>
</evidence>
<dbReference type="InterPro" id="IPR011712">
    <property type="entry name" value="Sig_transdc_His_kin_sub3_dim/P"/>
</dbReference>
<organism evidence="9 10">
    <name type="scientific">Streptococcus ovuberis</name>
    <dbReference type="NCBI Taxonomy" id="1936207"/>
    <lineage>
        <taxon>Bacteria</taxon>
        <taxon>Bacillati</taxon>
        <taxon>Bacillota</taxon>
        <taxon>Bacilli</taxon>
        <taxon>Lactobacillales</taxon>
        <taxon>Streptococcaceae</taxon>
        <taxon>Streptococcus</taxon>
    </lineage>
</organism>
<sequence length="365" mass="41861">MFRAFEKGDPLYYVGLIFMVFPLGGVLWFGYPIWTLIPSLMFAIAYMAIIHIKNDYRKTIACLWFYLLSYIVWMSCFIEGSMMWFFFFLVNLLVWRFGDGVKSYRFISFLMGMAYVVANGLLRSDNPSVQIMVILIPIFILAMYFTQHQSQVEEEMKQELYKQNETINLLAAENERNRIGRDLHDTLGHTFAMLSVKTELALKQLDKENLTAVQKELQDINQISKTSMKEVRELINNLKFRTVTEELSAIQEMFALSGVTLTVANDLITDQLSPVIQSTMTMILRELATNIIKHADASSCQIQLYREKGLVIEVIDDGCGFAQLTGQELHSIRERLQLVKGTVEIVSQGQPTHIRVILEEGSTSL</sequence>
<dbReference type="EMBL" id="JAAXPR010000002">
    <property type="protein sequence ID" value="NKZ19642.1"/>
    <property type="molecule type" value="Genomic_DNA"/>
</dbReference>
<name>A0A7X6MZV6_9STRE</name>
<evidence type="ECO:0000256" key="2">
    <source>
        <dbReference type="ARBA" id="ARBA00012438"/>
    </source>
</evidence>
<feature type="transmembrane region" description="Helical" evidence="6">
    <location>
        <begin position="103"/>
        <end position="122"/>
    </location>
</feature>
<evidence type="ECO:0000259" key="8">
    <source>
        <dbReference type="Pfam" id="PF07730"/>
    </source>
</evidence>
<keyword evidence="6" id="KW-0812">Transmembrane</keyword>
<reference evidence="9 10" key="1">
    <citation type="submission" date="2020-04" db="EMBL/GenBank/DDBJ databases">
        <title>MicrobeNet Type strains.</title>
        <authorList>
            <person name="Nicholson A.C."/>
        </authorList>
    </citation>
    <scope>NUCLEOTIDE SEQUENCE [LARGE SCALE GENOMIC DNA]</scope>
    <source>
        <strain evidence="9 10">CCUG 69612</strain>
    </source>
</reference>